<keyword evidence="3" id="KW-1185">Reference proteome</keyword>
<accession>A0ABR2JCT4</accession>
<comment type="caution">
    <text evidence="2">The sequence shown here is derived from an EMBL/GenBank/DDBJ whole genome shotgun (WGS) entry which is preliminary data.</text>
</comment>
<evidence type="ECO:0000313" key="3">
    <source>
        <dbReference type="Proteomes" id="UP001470230"/>
    </source>
</evidence>
<name>A0ABR2JCT4_9EUKA</name>
<evidence type="ECO:0000256" key="1">
    <source>
        <dbReference type="SAM" id="Phobius"/>
    </source>
</evidence>
<feature type="transmembrane region" description="Helical" evidence="1">
    <location>
        <begin position="28"/>
        <end position="46"/>
    </location>
</feature>
<gene>
    <name evidence="2" type="ORF">M9Y10_005670</name>
</gene>
<organism evidence="2 3">
    <name type="scientific">Tritrichomonas musculus</name>
    <dbReference type="NCBI Taxonomy" id="1915356"/>
    <lineage>
        <taxon>Eukaryota</taxon>
        <taxon>Metamonada</taxon>
        <taxon>Parabasalia</taxon>
        <taxon>Tritrichomonadida</taxon>
        <taxon>Tritrichomonadidae</taxon>
        <taxon>Tritrichomonas</taxon>
    </lineage>
</organism>
<reference evidence="2 3" key="1">
    <citation type="submission" date="2024-04" db="EMBL/GenBank/DDBJ databases">
        <title>Tritrichomonas musculus Genome.</title>
        <authorList>
            <person name="Alves-Ferreira E."/>
            <person name="Grigg M."/>
            <person name="Lorenzi H."/>
            <person name="Galac M."/>
        </authorList>
    </citation>
    <scope>NUCLEOTIDE SEQUENCE [LARGE SCALE GENOMIC DNA]</scope>
    <source>
        <strain evidence="2 3">EAF2021</strain>
    </source>
</reference>
<keyword evidence="1" id="KW-0812">Transmembrane</keyword>
<proteinExistence type="predicted"/>
<keyword evidence="1" id="KW-0472">Membrane</keyword>
<evidence type="ECO:0000313" key="2">
    <source>
        <dbReference type="EMBL" id="KAK8875504.1"/>
    </source>
</evidence>
<dbReference type="Proteomes" id="UP001470230">
    <property type="component" value="Unassembled WGS sequence"/>
</dbReference>
<dbReference type="EMBL" id="JAPFFF010000012">
    <property type="protein sequence ID" value="KAK8875504.1"/>
    <property type="molecule type" value="Genomic_DNA"/>
</dbReference>
<keyword evidence="1" id="KW-1133">Transmembrane helix</keyword>
<sequence>MGRKADDTEYEITGNELGQCYKLLSKRWAFGIGAFSTLCAGAAPLLKNVVMADMMNLMTSGEVDDNFVKEIES</sequence>
<protein>
    <submittedName>
        <fullName evidence="2">Uncharacterized protein</fullName>
    </submittedName>
</protein>